<dbReference type="OrthoDB" id="11163at2157"/>
<proteinExistence type="inferred from homology"/>
<feature type="transmembrane region" description="Helical" evidence="12">
    <location>
        <begin position="233"/>
        <end position="254"/>
    </location>
</feature>
<dbReference type="PROSITE" id="PS50928">
    <property type="entry name" value="ABC_TM1"/>
    <property type="match status" value="1"/>
</dbReference>
<gene>
    <name evidence="14" type="ORF">BRM9_0187</name>
</gene>
<evidence type="ECO:0000313" key="15">
    <source>
        <dbReference type="Proteomes" id="UP000029661"/>
    </source>
</evidence>
<feature type="transmembrane region" description="Helical" evidence="12">
    <location>
        <begin position="51"/>
        <end position="77"/>
    </location>
</feature>
<dbReference type="Gene3D" id="1.10.3720.10">
    <property type="entry name" value="MetI-like"/>
    <property type="match status" value="1"/>
</dbReference>
<evidence type="ECO:0000256" key="6">
    <source>
        <dbReference type="ARBA" id="ARBA00022692"/>
    </source>
</evidence>
<keyword evidence="6 12" id="KW-0812">Transmembrane</keyword>
<comment type="similarity">
    <text evidence="2 12">Belongs to the binding-protein-dependent transport system permease family.</text>
</comment>
<dbReference type="RefSeq" id="WP_048084463.1">
    <property type="nucleotide sequence ID" value="NZ_CP006933.1"/>
</dbReference>
<feature type="transmembrane region" description="Helical" evidence="12">
    <location>
        <begin position="171"/>
        <end position="197"/>
    </location>
</feature>
<evidence type="ECO:0000256" key="11">
    <source>
        <dbReference type="ARBA" id="ARBA00044785"/>
    </source>
</evidence>
<dbReference type="CDD" id="cd06261">
    <property type="entry name" value="TM_PBP2"/>
    <property type="match status" value="1"/>
</dbReference>
<keyword evidence="4" id="KW-1003">Cell membrane</keyword>
<dbReference type="PANTHER" id="PTHR30183">
    <property type="entry name" value="MOLYBDENUM TRANSPORT SYSTEM PERMEASE PROTEIN MODB"/>
    <property type="match status" value="1"/>
</dbReference>
<comment type="subcellular location">
    <subcellularLocation>
        <location evidence="1 12">Cell membrane</location>
        <topology evidence="1 12">Multi-pass membrane protein</topology>
    </subcellularLocation>
</comment>
<evidence type="ECO:0000256" key="10">
    <source>
        <dbReference type="ARBA" id="ARBA00044744"/>
    </source>
</evidence>
<evidence type="ECO:0000256" key="9">
    <source>
        <dbReference type="ARBA" id="ARBA00038781"/>
    </source>
</evidence>
<evidence type="ECO:0000313" key="14">
    <source>
        <dbReference type="EMBL" id="AIS31016.1"/>
    </source>
</evidence>
<keyword evidence="7 12" id="KW-1133">Transmembrane helix</keyword>
<accession>A0A089Z885</accession>
<evidence type="ECO:0000256" key="5">
    <source>
        <dbReference type="ARBA" id="ARBA00022505"/>
    </source>
</evidence>
<keyword evidence="3 12" id="KW-0813">Transport</keyword>
<feature type="domain" description="ABC transmembrane type-1" evidence="13">
    <location>
        <begin position="51"/>
        <end position="250"/>
    </location>
</feature>
<evidence type="ECO:0000256" key="1">
    <source>
        <dbReference type="ARBA" id="ARBA00004651"/>
    </source>
</evidence>
<evidence type="ECO:0000256" key="3">
    <source>
        <dbReference type="ARBA" id="ARBA00022448"/>
    </source>
</evidence>
<dbReference type="GO" id="GO:0005886">
    <property type="term" value="C:plasma membrane"/>
    <property type="evidence" value="ECO:0007669"/>
    <property type="project" value="UniProtKB-SubCell"/>
</dbReference>
<dbReference type="STRING" id="2162.BRM9_0187"/>
<dbReference type="NCBIfam" id="NF040839">
    <property type="entry name" value="tungstate_WtpB"/>
    <property type="match status" value="1"/>
</dbReference>
<organism evidence="14 15">
    <name type="scientific">Methanobacterium formicicum</name>
    <dbReference type="NCBI Taxonomy" id="2162"/>
    <lineage>
        <taxon>Archaea</taxon>
        <taxon>Methanobacteriati</taxon>
        <taxon>Methanobacteriota</taxon>
        <taxon>Methanomada group</taxon>
        <taxon>Methanobacteria</taxon>
        <taxon>Methanobacteriales</taxon>
        <taxon>Methanobacteriaceae</taxon>
        <taxon>Methanobacterium</taxon>
    </lineage>
</organism>
<comment type="subunit">
    <text evidence="9">The complex is composed of two ATP-binding proteins (WtpC), two transmembrane proteins (WtpB) and a solute-binding protein (WtpA).</text>
</comment>
<dbReference type="Proteomes" id="UP000029661">
    <property type="component" value="Chromosome"/>
</dbReference>
<dbReference type="InterPro" id="IPR035906">
    <property type="entry name" value="MetI-like_sf"/>
</dbReference>
<evidence type="ECO:0000259" key="13">
    <source>
        <dbReference type="PROSITE" id="PS50928"/>
    </source>
</evidence>
<sequence>MRKLDYTTIFFAIMGSFLFLFILVPIANLMISADPSSILNNLQDKEVMSAIFISVYCALAATLIAVIFGVPLAYILARHDFAGKGFVEAVIDVPIVIPHTSSGIALLLIFTSTGVIGAPLGQLGLVFTDAIPGIVVAMLFASASFVVNSAREGFESVDPRMEKVARTLGSGSFKTFFIITLPLAVRSIVVGSIMCWARAISEFGAIIIIAYFPTTAPVLIYRRFVDFGLSESTPVAVILISLCLLLFLVVRLIMKGWRTYDKN</sequence>
<dbReference type="SUPFAM" id="SSF161098">
    <property type="entry name" value="MetI-like"/>
    <property type="match status" value="1"/>
</dbReference>
<dbReference type="Pfam" id="PF00528">
    <property type="entry name" value="BPD_transp_1"/>
    <property type="match status" value="1"/>
</dbReference>
<evidence type="ECO:0000256" key="12">
    <source>
        <dbReference type="RuleBase" id="RU363032"/>
    </source>
</evidence>
<evidence type="ECO:0000256" key="7">
    <source>
        <dbReference type="ARBA" id="ARBA00022989"/>
    </source>
</evidence>
<feature type="transmembrane region" description="Helical" evidence="12">
    <location>
        <begin position="89"/>
        <end position="110"/>
    </location>
</feature>
<evidence type="ECO:0000256" key="4">
    <source>
        <dbReference type="ARBA" id="ARBA00022475"/>
    </source>
</evidence>
<reference evidence="14 15" key="1">
    <citation type="submission" date="2013-12" db="EMBL/GenBank/DDBJ databases">
        <title>The complete genome sequence of Methanobacterium sp. BRM9.</title>
        <authorList>
            <consortium name="Pastoral Greenhouse Gas Research Consortium"/>
            <person name="Kelly W.J."/>
            <person name="Leahy S.C."/>
            <person name="Perry R."/>
            <person name="Li D."/>
            <person name="Altermann E."/>
            <person name="Lambie S.C."/>
            <person name="Attwood G.T."/>
        </authorList>
    </citation>
    <scope>NUCLEOTIDE SEQUENCE [LARGE SCALE GENOMIC DNA]</scope>
    <source>
        <strain evidence="14 15">BRM9</strain>
    </source>
</reference>
<dbReference type="PANTHER" id="PTHR30183:SF3">
    <property type="entry name" value="MOLYBDENUM TRANSPORT SYSTEM PERMEASE PROTEIN MODB"/>
    <property type="match status" value="1"/>
</dbReference>
<dbReference type="InterPro" id="IPR053405">
    <property type="entry name" value="Mo/W_ABC_Transporter_Permease"/>
</dbReference>
<dbReference type="GO" id="GO:0055085">
    <property type="term" value="P:transmembrane transport"/>
    <property type="evidence" value="ECO:0007669"/>
    <property type="project" value="InterPro"/>
</dbReference>
<protein>
    <recommendedName>
        <fullName evidence="11">Molybdate/tungstate transport system permease protein WtpB</fullName>
    </recommendedName>
</protein>
<dbReference type="InterPro" id="IPR000515">
    <property type="entry name" value="MetI-like"/>
</dbReference>
<dbReference type="EMBL" id="CP006933">
    <property type="protein sequence ID" value="AIS31016.1"/>
    <property type="molecule type" value="Genomic_DNA"/>
</dbReference>
<feature type="transmembrane region" description="Helical" evidence="12">
    <location>
        <begin position="203"/>
        <end position="221"/>
    </location>
</feature>
<dbReference type="KEGG" id="mfc:BRM9_0187"/>
<evidence type="ECO:0000256" key="8">
    <source>
        <dbReference type="ARBA" id="ARBA00023136"/>
    </source>
</evidence>
<keyword evidence="5" id="KW-0500">Molybdenum</keyword>
<feature type="transmembrane region" description="Helical" evidence="12">
    <location>
        <begin position="9"/>
        <end position="31"/>
    </location>
</feature>
<feature type="transmembrane region" description="Helical" evidence="12">
    <location>
        <begin position="130"/>
        <end position="150"/>
    </location>
</feature>
<evidence type="ECO:0000256" key="2">
    <source>
        <dbReference type="ARBA" id="ARBA00009306"/>
    </source>
</evidence>
<dbReference type="AlphaFoldDB" id="A0A089Z885"/>
<name>A0A089Z885_METFO</name>
<keyword evidence="8 12" id="KW-0472">Membrane</keyword>
<comment type="function">
    <text evidence="10">Part of the ABC transporter complex WtpABC involved in molybdate/tungstate import. Probably responsible for the translocation of the substrate across the membrane.</text>
</comment>
<dbReference type="GeneID" id="24791332"/>